<name>A0A2A9E390_9MICO</name>
<evidence type="ECO:0000313" key="1">
    <source>
        <dbReference type="EMBL" id="PFG33408.1"/>
    </source>
</evidence>
<keyword evidence="2" id="KW-1185">Reference proteome</keyword>
<sequence length="60" mass="6559">MTDEQARLDDQNVVDVQSASPVDEVLAPLETLERAPLGEHAPIFEGIHAGLQRLLVEPDL</sequence>
<dbReference type="EMBL" id="PDJG01000001">
    <property type="protein sequence ID" value="PFG33408.1"/>
    <property type="molecule type" value="Genomic_DNA"/>
</dbReference>
<proteinExistence type="predicted"/>
<evidence type="ECO:0000313" key="2">
    <source>
        <dbReference type="Proteomes" id="UP000225548"/>
    </source>
</evidence>
<accession>A0A2A9E390</accession>
<dbReference type="AlphaFoldDB" id="A0A2A9E390"/>
<organism evidence="1 2">
    <name type="scientific">Sanguibacter antarcticus</name>
    <dbReference type="NCBI Taxonomy" id="372484"/>
    <lineage>
        <taxon>Bacteria</taxon>
        <taxon>Bacillati</taxon>
        <taxon>Actinomycetota</taxon>
        <taxon>Actinomycetes</taxon>
        <taxon>Micrococcales</taxon>
        <taxon>Sanguibacteraceae</taxon>
        <taxon>Sanguibacter</taxon>
    </lineage>
</organism>
<reference evidence="1 2" key="1">
    <citation type="submission" date="2017-10" db="EMBL/GenBank/DDBJ databases">
        <title>Sequencing the genomes of 1000 actinobacteria strains.</title>
        <authorList>
            <person name="Klenk H.-P."/>
        </authorList>
    </citation>
    <scope>NUCLEOTIDE SEQUENCE [LARGE SCALE GENOMIC DNA]</scope>
    <source>
        <strain evidence="1 2">DSM 18966</strain>
    </source>
</reference>
<dbReference type="Proteomes" id="UP000225548">
    <property type="component" value="Unassembled WGS sequence"/>
</dbReference>
<dbReference type="OrthoDB" id="3579419at2"/>
<comment type="caution">
    <text evidence="1">The sequence shown here is derived from an EMBL/GenBank/DDBJ whole genome shotgun (WGS) entry which is preliminary data.</text>
</comment>
<dbReference type="RefSeq" id="WP_098454622.1">
    <property type="nucleotide sequence ID" value="NZ_PDJG01000001.1"/>
</dbReference>
<protein>
    <submittedName>
        <fullName evidence="1">Uncharacterized protein</fullName>
    </submittedName>
</protein>
<gene>
    <name evidence="1" type="ORF">ATL42_1281</name>
</gene>